<protein>
    <recommendedName>
        <fullName evidence="3">Arrestin-like N-terminal domain-containing protein</fullName>
    </recommendedName>
</protein>
<dbReference type="InterPro" id="IPR014752">
    <property type="entry name" value="Arrestin-like_C"/>
</dbReference>
<evidence type="ECO:0008006" key="3">
    <source>
        <dbReference type="Google" id="ProtNLM"/>
    </source>
</evidence>
<gene>
    <name evidence="1" type="ORF">EJ08DRAFT_734049</name>
</gene>
<keyword evidence="2" id="KW-1185">Reference proteome</keyword>
<dbReference type="AlphaFoldDB" id="A0A9P4TYQ0"/>
<proteinExistence type="predicted"/>
<dbReference type="EMBL" id="MU007038">
    <property type="protein sequence ID" value="KAF2430536.1"/>
    <property type="molecule type" value="Genomic_DNA"/>
</dbReference>
<name>A0A9P4TYQ0_9PEZI</name>
<accession>A0A9P4TYQ0</accession>
<dbReference type="Gene3D" id="2.60.40.640">
    <property type="match status" value="1"/>
</dbReference>
<organism evidence="1 2">
    <name type="scientific">Tothia fuscella</name>
    <dbReference type="NCBI Taxonomy" id="1048955"/>
    <lineage>
        <taxon>Eukaryota</taxon>
        <taxon>Fungi</taxon>
        <taxon>Dikarya</taxon>
        <taxon>Ascomycota</taxon>
        <taxon>Pezizomycotina</taxon>
        <taxon>Dothideomycetes</taxon>
        <taxon>Pleosporomycetidae</taxon>
        <taxon>Venturiales</taxon>
        <taxon>Cylindrosympodiaceae</taxon>
        <taxon>Tothia</taxon>
    </lineage>
</organism>
<comment type="caution">
    <text evidence="1">The sequence shown here is derived from an EMBL/GenBank/DDBJ whole genome shotgun (WGS) entry which is preliminary data.</text>
</comment>
<dbReference type="OrthoDB" id="2333384at2759"/>
<evidence type="ECO:0000313" key="2">
    <source>
        <dbReference type="Proteomes" id="UP000800235"/>
    </source>
</evidence>
<dbReference type="Proteomes" id="UP000800235">
    <property type="component" value="Unassembled WGS sequence"/>
</dbReference>
<reference evidence="1" key="1">
    <citation type="journal article" date="2020" name="Stud. Mycol.">
        <title>101 Dothideomycetes genomes: a test case for predicting lifestyles and emergence of pathogens.</title>
        <authorList>
            <person name="Haridas S."/>
            <person name="Albert R."/>
            <person name="Binder M."/>
            <person name="Bloem J."/>
            <person name="Labutti K."/>
            <person name="Salamov A."/>
            <person name="Andreopoulos B."/>
            <person name="Baker S."/>
            <person name="Barry K."/>
            <person name="Bills G."/>
            <person name="Bluhm B."/>
            <person name="Cannon C."/>
            <person name="Castanera R."/>
            <person name="Culley D."/>
            <person name="Daum C."/>
            <person name="Ezra D."/>
            <person name="Gonzalez J."/>
            <person name="Henrissat B."/>
            <person name="Kuo A."/>
            <person name="Liang C."/>
            <person name="Lipzen A."/>
            <person name="Lutzoni F."/>
            <person name="Magnuson J."/>
            <person name="Mondo S."/>
            <person name="Nolan M."/>
            <person name="Ohm R."/>
            <person name="Pangilinan J."/>
            <person name="Park H.-J."/>
            <person name="Ramirez L."/>
            <person name="Alfaro M."/>
            <person name="Sun H."/>
            <person name="Tritt A."/>
            <person name="Yoshinaga Y."/>
            <person name="Zwiers L.-H."/>
            <person name="Turgeon B."/>
            <person name="Goodwin S."/>
            <person name="Spatafora J."/>
            <person name="Crous P."/>
            <person name="Grigoriev I."/>
        </authorList>
    </citation>
    <scope>NUCLEOTIDE SEQUENCE</scope>
    <source>
        <strain evidence="1">CBS 130266</strain>
    </source>
</reference>
<sequence>MAELQIELKDPPTHVYGPGELVEGSVIFNPAFNSKITFLEVSFRGESYTSTLGASNKVSNVAPLFDIRSELLKSMYAYKSQTYEVPFTFTFPLKSEARHVSGPAAMRQLFNQEIQPLPSSFVLSTRNTLQCIRYFIHVEVQGRLRAYAEETILFHQPLATLNAIRYLQLQSKQDLVLDEAEIPPRNMLNDQQSRRSTNLIRPSEPQLSLYALPMRVAAQREWVERFKYAKKNHEAKKMAWFTKPWQTPRIIFLPTIYLPQLVSVDQDIPVLLGVDSIRNPMWATEEFPFRLAGFSIAVTAHTRTVMRSQGAAKRRFGRCMELSYTVLDIEGLRAPLLVDGDPIALVSFFKILPGVIPSFQTYNINRGYSVDIHLQFRHDGHDFHWAASMALEITADNNIQPASGKHMDPLLLTNPRQPPDYFWNPRVEMGAAESTARSNVYPNHPDDAINKARTVWETVNGKLPRSSYACASATLSQSLGKVVTRRANGEVKVRSGICGTPSRKYLRAAEPMIAPLYTFERSVKGKIYGPDPGPSRWQSWRRDFDSPDIGIGRETAITIVGPAQFGEEKGSRTK</sequence>
<evidence type="ECO:0000313" key="1">
    <source>
        <dbReference type="EMBL" id="KAF2430536.1"/>
    </source>
</evidence>